<gene>
    <name evidence="1" type="ORF">M413DRAFT_32939</name>
</gene>
<proteinExistence type="predicted"/>
<sequence length="142" mass="15263">MSVTVSAQCQRIDVRRLQNDSAISAPSGCFGLFALGAAALCEVLDPPPISNLTSLQIFVNIAQSPPPTTQAAMSLNSVSAALIWRYHFLRSARHGGSSSSTTAITAPPLRFYHTHPPVTPTAHNDDRKTHKNQLIIMSTPTE</sequence>
<reference evidence="1 2" key="1">
    <citation type="submission" date="2014-04" db="EMBL/GenBank/DDBJ databases">
        <authorList>
            <consortium name="DOE Joint Genome Institute"/>
            <person name="Kuo A."/>
            <person name="Gay G."/>
            <person name="Dore J."/>
            <person name="Kohler A."/>
            <person name="Nagy L.G."/>
            <person name="Floudas D."/>
            <person name="Copeland A."/>
            <person name="Barry K.W."/>
            <person name="Cichocki N."/>
            <person name="Veneault-Fourrey C."/>
            <person name="LaButti K."/>
            <person name="Lindquist E.A."/>
            <person name="Lipzen A."/>
            <person name="Lundell T."/>
            <person name="Morin E."/>
            <person name="Murat C."/>
            <person name="Sun H."/>
            <person name="Tunlid A."/>
            <person name="Henrissat B."/>
            <person name="Grigoriev I.V."/>
            <person name="Hibbett D.S."/>
            <person name="Martin F."/>
            <person name="Nordberg H.P."/>
            <person name="Cantor M.N."/>
            <person name="Hua S.X."/>
        </authorList>
    </citation>
    <scope>NUCLEOTIDE SEQUENCE [LARGE SCALE GENOMIC DNA]</scope>
    <source>
        <strain evidence="2">h7</strain>
    </source>
</reference>
<protein>
    <submittedName>
        <fullName evidence="1">Uncharacterized protein</fullName>
    </submittedName>
</protein>
<name>A0A0C3BDJ6_HEBCY</name>
<reference evidence="2" key="2">
    <citation type="submission" date="2015-01" db="EMBL/GenBank/DDBJ databases">
        <title>Evolutionary Origins and Diversification of the Mycorrhizal Mutualists.</title>
        <authorList>
            <consortium name="DOE Joint Genome Institute"/>
            <consortium name="Mycorrhizal Genomics Consortium"/>
            <person name="Kohler A."/>
            <person name="Kuo A."/>
            <person name="Nagy L.G."/>
            <person name="Floudas D."/>
            <person name="Copeland A."/>
            <person name="Barry K.W."/>
            <person name="Cichocki N."/>
            <person name="Veneault-Fourrey C."/>
            <person name="LaButti K."/>
            <person name="Lindquist E.A."/>
            <person name="Lipzen A."/>
            <person name="Lundell T."/>
            <person name="Morin E."/>
            <person name="Murat C."/>
            <person name="Riley R."/>
            <person name="Ohm R."/>
            <person name="Sun H."/>
            <person name="Tunlid A."/>
            <person name="Henrissat B."/>
            <person name="Grigoriev I.V."/>
            <person name="Hibbett D.S."/>
            <person name="Martin F."/>
        </authorList>
    </citation>
    <scope>NUCLEOTIDE SEQUENCE [LARGE SCALE GENOMIC DNA]</scope>
    <source>
        <strain evidence="2">h7</strain>
    </source>
</reference>
<dbReference type="Proteomes" id="UP000053424">
    <property type="component" value="Unassembled WGS sequence"/>
</dbReference>
<keyword evidence="2" id="KW-1185">Reference proteome</keyword>
<organism evidence="1 2">
    <name type="scientific">Hebeloma cylindrosporum</name>
    <dbReference type="NCBI Taxonomy" id="76867"/>
    <lineage>
        <taxon>Eukaryota</taxon>
        <taxon>Fungi</taxon>
        <taxon>Dikarya</taxon>
        <taxon>Basidiomycota</taxon>
        <taxon>Agaricomycotina</taxon>
        <taxon>Agaricomycetes</taxon>
        <taxon>Agaricomycetidae</taxon>
        <taxon>Agaricales</taxon>
        <taxon>Agaricineae</taxon>
        <taxon>Hymenogastraceae</taxon>
        <taxon>Hebeloma</taxon>
    </lineage>
</organism>
<evidence type="ECO:0000313" key="1">
    <source>
        <dbReference type="EMBL" id="KIM34885.1"/>
    </source>
</evidence>
<accession>A0A0C3BDJ6</accession>
<dbReference type="HOGENOM" id="CLU_1816042_0_0_1"/>
<dbReference type="AlphaFoldDB" id="A0A0C3BDJ6"/>
<dbReference type="EMBL" id="KN831847">
    <property type="protein sequence ID" value="KIM34885.1"/>
    <property type="molecule type" value="Genomic_DNA"/>
</dbReference>
<evidence type="ECO:0000313" key="2">
    <source>
        <dbReference type="Proteomes" id="UP000053424"/>
    </source>
</evidence>